<protein>
    <submittedName>
        <fullName evidence="1">Uncharacterized protein</fullName>
    </submittedName>
</protein>
<reference evidence="1 2" key="1">
    <citation type="submission" date="2015-05" db="EMBL/GenBank/DDBJ databases">
        <title>Evolution of Trichinella species and genotypes.</title>
        <authorList>
            <person name="Korhonen P.K."/>
            <person name="Edoardo P."/>
            <person name="Giuseppe L.R."/>
            <person name="Gasser R.B."/>
        </authorList>
    </citation>
    <scope>NUCLEOTIDE SEQUENCE [LARGE SCALE GENOMIC DNA]</scope>
    <source>
        <strain evidence="1">ISS10</strain>
    </source>
</reference>
<dbReference type="AlphaFoldDB" id="A0A0V1L7Y9"/>
<comment type="caution">
    <text evidence="1">The sequence shown here is derived from an EMBL/GenBank/DDBJ whole genome shotgun (WGS) entry which is preliminary data.</text>
</comment>
<dbReference type="EMBL" id="JYDW01000123">
    <property type="protein sequence ID" value="KRZ55102.1"/>
    <property type="molecule type" value="Genomic_DNA"/>
</dbReference>
<evidence type="ECO:0000313" key="2">
    <source>
        <dbReference type="Proteomes" id="UP000054721"/>
    </source>
</evidence>
<accession>A0A0V1L7Y9</accession>
<dbReference type="OrthoDB" id="3366823at2759"/>
<evidence type="ECO:0000313" key="1">
    <source>
        <dbReference type="EMBL" id="KRZ55102.1"/>
    </source>
</evidence>
<gene>
    <name evidence="1" type="ORF">T02_1089</name>
</gene>
<keyword evidence="2" id="KW-1185">Reference proteome</keyword>
<name>A0A0V1L7Y9_9BILA</name>
<organism evidence="1 2">
    <name type="scientific">Trichinella nativa</name>
    <dbReference type="NCBI Taxonomy" id="6335"/>
    <lineage>
        <taxon>Eukaryota</taxon>
        <taxon>Metazoa</taxon>
        <taxon>Ecdysozoa</taxon>
        <taxon>Nematoda</taxon>
        <taxon>Enoplea</taxon>
        <taxon>Dorylaimia</taxon>
        <taxon>Trichinellida</taxon>
        <taxon>Trichinellidae</taxon>
        <taxon>Trichinella</taxon>
    </lineage>
</organism>
<sequence>MPSYMELELIAIVGEQLAMAVKKLKVCANNEEYDLNKRLIYLYRCSSPCFYEIDLIFSSLQ</sequence>
<proteinExistence type="predicted"/>
<dbReference type="Proteomes" id="UP000054721">
    <property type="component" value="Unassembled WGS sequence"/>
</dbReference>